<dbReference type="RefSeq" id="WP_344731735.1">
    <property type="nucleotide sequence ID" value="NZ_BAAAZH010000005.1"/>
</dbReference>
<evidence type="ECO:0008006" key="4">
    <source>
        <dbReference type="Google" id="ProtNLM"/>
    </source>
</evidence>
<evidence type="ECO:0000256" key="1">
    <source>
        <dbReference type="SAM" id="SignalP"/>
    </source>
</evidence>
<protein>
    <recommendedName>
        <fullName evidence="4">Lipoprotein</fullName>
    </recommendedName>
</protein>
<feature type="signal peptide" evidence="1">
    <location>
        <begin position="1"/>
        <end position="21"/>
    </location>
</feature>
<sequence>MLTPRLVIVAACLLPALAACSSDDDGDPASAKVGGDLDCTTALTATYPDGTTVDLDGGTAAVRLGDGSGYTVYAGDYELPTAGIGTATLRPPAGDHLASIFIAPVNQGQAVPIDPGTEVKAGNPEGSLALGVILYSGKTGTGTATGVSGTATFEGVDAERLCLSIDYRDDATSLTGTVAADVYDSPF</sequence>
<evidence type="ECO:0000313" key="3">
    <source>
        <dbReference type="Proteomes" id="UP001501495"/>
    </source>
</evidence>
<comment type="caution">
    <text evidence="2">The sequence shown here is derived from an EMBL/GenBank/DDBJ whole genome shotgun (WGS) entry which is preliminary data.</text>
</comment>
<evidence type="ECO:0000313" key="2">
    <source>
        <dbReference type="EMBL" id="GAA4110693.1"/>
    </source>
</evidence>
<keyword evidence="3" id="KW-1185">Reference proteome</keyword>
<dbReference type="EMBL" id="BAAAZH010000005">
    <property type="protein sequence ID" value="GAA4110693.1"/>
    <property type="molecule type" value="Genomic_DNA"/>
</dbReference>
<dbReference type="Proteomes" id="UP001501495">
    <property type="component" value="Unassembled WGS sequence"/>
</dbReference>
<accession>A0ABP7XBN9</accession>
<name>A0ABP7XBN9_9ACTN</name>
<feature type="chain" id="PRO_5045595605" description="Lipoprotein" evidence="1">
    <location>
        <begin position="22"/>
        <end position="187"/>
    </location>
</feature>
<organism evidence="2 3">
    <name type="scientific">Nocardioides fonticola</name>
    <dbReference type="NCBI Taxonomy" id="450363"/>
    <lineage>
        <taxon>Bacteria</taxon>
        <taxon>Bacillati</taxon>
        <taxon>Actinomycetota</taxon>
        <taxon>Actinomycetes</taxon>
        <taxon>Propionibacteriales</taxon>
        <taxon>Nocardioidaceae</taxon>
        <taxon>Nocardioides</taxon>
    </lineage>
</organism>
<dbReference type="PROSITE" id="PS51257">
    <property type="entry name" value="PROKAR_LIPOPROTEIN"/>
    <property type="match status" value="1"/>
</dbReference>
<proteinExistence type="predicted"/>
<gene>
    <name evidence="2" type="ORF">GCM10022215_06010</name>
</gene>
<keyword evidence="1" id="KW-0732">Signal</keyword>
<reference evidence="3" key="1">
    <citation type="journal article" date="2019" name="Int. J. Syst. Evol. Microbiol.">
        <title>The Global Catalogue of Microorganisms (GCM) 10K type strain sequencing project: providing services to taxonomists for standard genome sequencing and annotation.</title>
        <authorList>
            <consortium name="The Broad Institute Genomics Platform"/>
            <consortium name="The Broad Institute Genome Sequencing Center for Infectious Disease"/>
            <person name="Wu L."/>
            <person name="Ma J."/>
        </authorList>
    </citation>
    <scope>NUCLEOTIDE SEQUENCE [LARGE SCALE GENOMIC DNA]</scope>
    <source>
        <strain evidence="3">JCM 16703</strain>
    </source>
</reference>